<feature type="transmembrane region" description="Helical" evidence="1">
    <location>
        <begin position="86"/>
        <end position="106"/>
    </location>
</feature>
<evidence type="ECO:0000256" key="1">
    <source>
        <dbReference type="SAM" id="Phobius"/>
    </source>
</evidence>
<gene>
    <name evidence="4" type="ORF">BA92_12205</name>
    <name evidence="5" type="ORF">IE90_01035</name>
</gene>
<dbReference type="OrthoDB" id="772265at2"/>
<evidence type="ECO:0000313" key="4">
    <source>
        <dbReference type="EMBL" id="KIO44131.1"/>
    </source>
</evidence>
<dbReference type="InterPro" id="IPR012373">
    <property type="entry name" value="Ferrdict_sens_TM"/>
</dbReference>
<dbReference type="Gene3D" id="3.55.50.30">
    <property type="match status" value="1"/>
</dbReference>
<dbReference type="RefSeq" id="WP_041502044.1">
    <property type="nucleotide sequence ID" value="NZ_JPIT01000007.1"/>
</dbReference>
<keyword evidence="1" id="KW-0812">Transmembrane</keyword>
<dbReference type="Proteomes" id="UP000031937">
    <property type="component" value="Unassembled WGS sequence"/>
</dbReference>
<organism evidence="4 7">
    <name type="scientific">Sanguibacteroides justesenii</name>
    <dbReference type="NCBI Taxonomy" id="1547597"/>
    <lineage>
        <taxon>Bacteria</taxon>
        <taxon>Pseudomonadati</taxon>
        <taxon>Bacteroidota</taxon>
        <taxon>Bacteroidia</taxon>
        <taxon>Bacteroidales</taxon>
        <taxon>Porphyromonadaceae</taxon>
        <taxon>Sanguibacteroides</taxon>
    </lineage>
</organism>
<dbReference type="PANTHER" id="PTHR30273:SF2">
    <property type="entry name" value="PROTEIN FECR"/>
    <property type="match status" value="1"/>
</dbReference>
<protein>
    <submittedName>
        <fullName evidence="4">Uncharacterized protein</fullName>
    </submittedName>
</protein>
<evidence type="ECO:0000313" key="5">
    <source>
        <dbReference type="EMBL" id="KIO47211.1"/>
    </source>
</evidence>
<feature type="domain" description="FecR protein" evidence="2">
    <location>
        <begin position="188"/>
        <end position="279"/>
    </location>
</feature>
<comment type="caution">
    <text evidence="4">The sequence shown here is derived from an EMBL/GenBank/DDBJ whole genome shotgun (WGS) entry which is preliminary data.</text>
</comment>
<dbReference type="Proteomes" id="UP000031980">
    <property type="component" value="Unassembled WGS sequence"/>
</dbReference>
<dbReference type="GO" id="GO:0016989">
    <property type="term" value="F:sigma factor antagonist activity"/>
    <property type="evidence" value="ECO:0007669"/>
    <property type="project" value="TreeGrafter"/>
</dbReference>
<evidence type="ECO:0000313" key="6">
    <source>
        <dbReference type="Proteomes" id="UP000031937"/>
    </source>
</evidence>
<name>A0A0C3RD71_9PORP</name>
<dbReference type="EMBL" id="JPIT01000007">
    <property type="protein sequence ID" value="KIO47211.1"/>
    <property type="molecule type" value="Genomic_DNA"/>
</dbReference>
<dbReference type="Pfam" id="PF04773">
    <property type="entry name" value="FecR"/>
    <property type="match status" value="1"/>
</dbReference>
<keyword evidence="1" id="KW-1133">Transmembrane helix</keyword>
<accession>A0A0C3RD71</accession>
<dbReference type="AlphaFoldDB" id="A0A0C3RD71"/>
<reference evidence="5 6" key="2">
    <citation type="submission" date="2014-07" db="EMBL/GenBank/DDBJ databases">
        <title>Porphyromonadaceae bacterium OUH 334697 = ATCC BAA-2682 = DSM 28341 draft genome.</title>
        <authorList>
            <person name="Sydenham T.V."/>
            <person name="Hasman H."/>
            <person name="Justesen U.S."/>
        </authorList>
    </citation>
    <scope>NUCLEOTIDE SEQUENCE [LARGE SCALE GENOMIC DNA]</scope>
    <source>
        <strain evidence="5 6">OUH 334697</strain>
    </source>
</reference>
<dbReference type="InterPro" id="IPR032508">
    <property type="entry name" value="FecR_C"/>
</dbReference>
<sequence>MKEEKRYIELIIKSWAGTLTLAEKREVEKLLEKEEWAELKRELENDRVLMGRFKEYEKYDTAGDFLLFLERVRKNKKTTKKQRSMSRMFACAACFACLIMASWIFIHQELLPVDESIAKVSPMEPIDRNSIRLILDNDSMIALSGEAEAKKLDTLGVSFMTGIQTLDYTRVKRDTLVDSMTYHTLIVPKGCVFNIVLEDSTKVYLNAETVIKYPRFFAGNRREVYIEGEAYFEVSRDEERPFIVKGNNFFVEVLGTSFDVMNYENEHESRVTLLSGKVRMCTEDTVWQLTPGEQLSLSVANEINVRRVNTKNVISWMDRKFNFEGETLEMIMRKICRWYDVEVLFEKPSLRESRFTGTPPNNISLQELLDEFLNYTTDIEFTLHNGVISVKELKHI</sequence>
<keyword evidence="1" id="KW-0472">Membrane</keyword>
<evidence type="ECO:0000313" key="7">
    <source>
        <dbReference type="Proteomes" id="UP000031980"/>
    </source>
</evidence>
<reference evidence="4 7" key="1">
    <citation type="submission" date="2014-07" db="EMBL/GenBank/DDBJ databases">
        <title>Porphyromonadaceae bacterium OUH 308042 = ATCC BAA-2681 = DSM 28342 draft genome.</title>
        <authorList>
            <person name="Sydenham T.V."/>
            <person name="Hasman H."/>
            <person name="Justensen U.S."/>
        </authorList>
    </citation>
    <scope>NUCLEOTIDE SEQUENCE [LARGE SCALE GENOMIC DNA]</scope>
    <source>
        <strain evidence="4 7">OUH 308042</strain>
    </source>
</reference>
<dbReference type="Gene3D" id="2.60.120.1440">
    <property type="match status" value="1"/>
</dbReference>
<evidence type="ECO:0000259" key="2">
    <source>
        <dbReference type="Pfam" id="PF04773"/>
    </source>
</evidence>
<proteinExistence type="predicted"/>
<evidence type="ECO:0000259" key="3">
    <source>
        <dbReference type="Pfam" id="PF16344"/>
    </source>
</evidence>
<dbReference type="InterPro" id="IPR006860">
    <property type="entry name" value="FecR"/>
</dbReference>
<feature type="domain" description="Protein FecR C-terminal" evidence="3">
    <location>
        <begin position="320"/>
        <end position="388"/>
    </location>
</feature>
<dbReference type="EMBL" id="JPIU01000040">
    <property type="protein sequence ID" value="KIO44131.1"/>
    <property type="molecule type" value="Genomic_DNA"/>
</dbReference>
<dbReference type="Pfam" id="PF16344">
    <property type="entry name" value="FecR_C"/>
    <property type="match status" value="1"/>
</dbReference>
<dbReference type="PANTHER" id="PTHR30273">
    <property type="entry name" value="PERIPLASMIC SIGNAL SENSOR AND SIGMA FACTOR ACTIVATOR FECR-RELATED"/>
    <property type="match status" value="1"/>
</dbReference>
<keyword evidence="7" id="KW-1185">Reference proteome</keyword>